<organism evidence="2">
    <name type="scientific">Tabanus bromius</name>
    <name type="common">Band-eyed brown horse fly</name>
    <dbReference type="NCBI Taxonomy" id="304241"/>
    <lineage>
        <taxon>Eukaryota</taxon>
        <taxon>Metazoa</taxon>
        <taxon>Ecdysozoa</taxon>
        <taxon>Arthropoda</taxon>
        <taxon>Hexapoda</taxon>
        <taxon>Insecta</taxon>
        <taxon>Pterygota</taxon>
        <taxon>Neoptera</taxon>
        <taxon>Endopterygota</taxon>
        <taxon>Diptera</taxon>
        <taxon>Brachycera</taxon>
        <taxon>Tabanomorpha</taxon>
        <taxon>Tabanoidea</taxon>
        <taxon>Tabanidae</taxon>
        <taxon>Tabanus</taxon>
    </lineage>
</organism>
<sequence length="379" mass="41584">MALKGIRVLEFGGLAPGPFCGKVLADFGASVTRIDRTLNNPIDCLQDGKKTLAVNLKNQKSQDLLRSLAKVHDVLIEPYRPGVMEKLHLGPDVLMKDNPKLIYARLTGFGQTGPLSKRAGHDINYIAVSGVLSFLGRKSEKPTAPINLLADFAGGGLLCALGICLALLERSRSGKGQIVDSSMTEGSAYIASWLMMSQGLPIWHGARGENVLDTGSFYYDTYETKDGKFMSVGAIEPQFYESFVKILGLDDLSQFGSNEEAKIAVEKAFKTKTQKEWSEIFEKVDACVFPVVDWNEVDHHHHNKATSAFSRIKKDGYNLLVPIPSPRLSRTPGEAAALTNQKSHYEDAVEILKLIGKTEKDVEKLMQDGTILLSNEAKL</sequence>
<dbReference type="Pfam" id="PF02515">
    <property type="entry name" value="CoA_transf_3"/>
    <property type="match status" value="1"/>
</dbReference>
<evidence type="ECO:0000313" key="2">
    <source>
        <dbReference type="EMBL" id="JAI14944.1"/>
    </source>
</evidence>
<dbReference type="SUPFAM" id="SSF89796">
    <property type="entry name" value="CoA-transferase family III (CaiB/BaiF)"/>
    <property type="match status" value="1"/>
</dbReference>
<protein>
    <submittedName>
        <fullName evidence="2">Putative l-carnitine dehydratase/alpha-methylacyl-coa racemase</fullName>
    </submittedName>
</protein>
<dbReference type="GO" id="GO:0005739">
    <property type="term" value="C:mitochondrion"/>
    <property type="evidence" value="ECO:0007669"/>
    <property type="project" value="TreeGrafter"/>
</dbReference>
<dbReference type="InterPro" id="IPR023606">
    <property type="entry name" value="CoA-Trfase_III_dom_1_sf"/>
</dbReference>
<dbReference type="Gene3D" id="3.40.50.10540">
    <property type="entry name" value="Crotonobetainyl-coa:carnitine coa-transferase, domain 1"/>
    <property type="match status" value="1"/>
</dbReference>
<comment type="similarity">
    <text evidence="1">Belongs to the CoA-transferase III family.</text>
</comment>
<dbReference type="InterPro" id="IPR003673">
    <property type="entry name" value="CoA-Trfase_fam_III"/>
</dbReference>
<dbReference type="AlphaFoldDB" id="A0A0K8TKU1"/>
<dbReference type="GO" id="GO:0008206">
    <property type="term" value="P:bile acid metabolic process"/>
    <property type="evidence" value="ECO:0007669"/>
    <property type="project" value="TreeGrafter"/>
</dbReference>
<name>A0A0K8TKU1_TABBR</name>
<dbReference type="InterPro" id="IPR050509">
    <property type="entry name" value="CoA-transferase_III"/>
</dbReference>
<proteinExistence type="evidence at transcript level"/>
<accession>A0A0K8TKU1</accession>
<evidence type="ECO:0000256" key="1">
    <source>
        <dbReference type="ARBA" id="ARBA00008383"/>
    </source>
</evidence>
<reference evidence="2" key="1">
    <citation type="journal article" date="2015" name="Insect Biochem. Mol. Biol.">
        <title>An insight into the sialome of the horse fly, Tabanus bromius.</title>
        <authorList>
            <person name="Ribeiro J.M."/>
            <person name="Kazimirova M."/>
            <person name="Takac P."/>
            <person name="Andersen J.F."/>
            <person name="Francischetti I.M."/>
        </authorList>
    </citation>
    <scope>NUCLEOTIDE SEQUENCE</scope>
</reference>
<dbReference type="EMBL" id="GDAI01002659">
    <property type="protein sequence ID" value="JAI14944.1"/>
    <property type="molecule type" value="mRNA"/>
</dbReference>
<dbReference type="GO" id="GO:0008111">
    <property type="term" value="F:alpha-methylacyl-CoA racemase activity"/>
    <property type="evidence" value="ECO:0007669"/>
    <property type="project" value="TreeGrafter"/>
</dbReference>
<dbReference type="InterPro" id="IPR044855">
    <property type="entry name" value="CoA-Trfase_III_dom3_sf"/>
</dbReference>
<dbReference type="PANTHER" id="PTHR48228:SF5">
    <property type="entry name" value="ALPHA-METHYLACYL-COA RACEMASE"/>
    <property type="match status" value="1"/>
</dbReference>
<dbReference type="PANTHER" id="PTHR48228">
    <property type="entry name" value="SUCCINYL-COA--D-CITRAMALATE COA-TRANSFERASE"/>
    <property type="match status" value="1"/>
</dbReference>
<dbReference type="Gene3D" id="3.30.1540.10">
    <property type="entry name" value="formyl-coa transferase, domain 3"/>
    <property type="match status" value="1"/>
</dbReference>